<dbReference type="PANTHER" id="PTHR18849:SF0">
    <property type="entry name" value="CILIA- AND FLAGELLA-ASSOCIATED PROTEIN 410-RELATED"/>
    <property type="match status" value="1"/>
</dbReference>
<dbReference type="RefSeq" id="XP_001731242.1">
    <property type="nucleotide sequence ID" value="XM_001731190.1"/>
</dbReference>
<dbReference type="OrthoDB" id="5273213at2759"/>
<dbReference type="GeneID" id="5855549"/>
<reference evidence="4 5" key="1">
    <citation type="journal article" date="2007" name="Proc. Natl. Acad. Sci. U.S.A.">
        <title>Dandruff-associated Malassezia genomes reveal convergent and divergent virulence traits shared with plant and human fungal pathogens.</title>
        <authorList>
            <person name="Xu J."/>
            <person name="Saunders C.W."/>
            <person name="Hu P."/>
            <person name="Grant R.A."/>
            <person name="Boekhout T."/>
            <person name="Kuramae E.E."/>
            <person name="Kronstad J.W."/>
            <person name="Deangelis Y.M."/>
            <person name="Reeder N.L."/>
            <person name="Johnstone K.R."/>
            <person name="Leland M."/>
            <person name="Fieno A.M."/>
            <person name="Begley W.M."/>
            <person name="Sun Y."/>
            <person name="Lacey M.P."/>
            <person name="Chaudhary T."/>
            <person name="Keough T."/>
            <person name="Chu L."/>
            <person name="Sears R."/>
            <person name="Yuan B."/>
            <person name="Dawson T.L.Jr."/>
        </authorList>
    </citation>
    <scope>NUCLEOTIDE SEQUENCE [LARGE SCALE GENOMIC DNA]</scope>
    <source>
        <strain evidence="5">ATCC MYA-4612 / CBS 7966</strain>
    </source>
</reference>
<dbReference type="AlphaFoldDB" id="A8PXE9"/>
<gene>
    <name evidence="4" type="ORF">MGL_1425</name>
</gene>
<proteinExistence type="predicted"/>
<dbReference type="EMBL" id="AAYY01000004">
    <property type="protein sequence ID" value="EDP44028.1"/>
    <property type="molecule type" value="Genomic_DNA"/>
</dbReference>
<keyword evidence="5" id="KW-1185">Reference proteome</keyword>
<feature type="region of interest" description="Disordered" evidence="3">
    <location>
        <begin position="18"/>
        <end position="37"/>
    </location>
</feature>
<dbReference type="Proteomes" id="UP000008837">
    <property type="component" value="Unassembled WGS sequence"/>
</dbReference>
<dbReference type="PANTHER" id="PTHR18849">
    <property type="entry name" value="LEUCINE RICH REPEAT PROTEIN"/>
    <property type="match status" value="1"/>
</dbReference>
<protein>
    <submittedName>
        <fullName evidence="4">Uncharacterized protein</fullName>
    </submittedName>
</protein>
<sequence>MANTMALRQMERDILLGPYHRDVEKSKKTNDASRPGHGTFLQSSASSICWGTSFVEALEEKYGSSQCLDTLRTASLVGPSTRTMHDASCVYVSHAFPGHADEGVMLCPALQELDMSRSLLSSWDQVARITRTLPLNRLTLQHVRLQKPELAQVSLAFEQLTHLSLGDTATDWAQILVLGSVMPKLTSLELAHNEIDTLATADTAAYLPFVQILNLEGNRLSSWEDIVKALSPLPRLQKLILTDNPITHINFSSQKFPVLSDVHLTGSALTFDDLQVLESCLDSPTWSLVFHPSDVDERQARIQAVSRLAKLVSFNHTPITQEERIDAERYYISRPKPNDPRYDALVEKHGHPPTCSLTPAVSSAKMTSSLQDKLIQLYYIHSSSVPTSSDLVHLQEKASIEAFLKTAPCRLVHRRLVALLRACQSANMYAVMAASPEPIVLPLDDPMRDLAWYGLADYDLIVLVD</sequence>
<dbReference type="SUPFAM" id="SSF52047">
    <property type="entry name" value="RNI-like"/>
    <property type="match status" value="1"/>
</dbReference>
<evidence type="ECO:0000313" key="4">
    <source>
        <dbReference type="EMBL" id="EDP44028.1"/>
    </source>
</evidence>
<dbReference type="InParanoid" id="A8PXE9"/>
<dbReference type="KEGG" id="mgl:MGL_1425"/>
<name>A8PXE9_MALGO</name>
<keyword evidence="1" id="KW-0433">Leucine-rich repeat</keyword>
<dbReference type="InterPro" id="IPR032675">
    <property type="entry name" value="LRR_dom_sf"/>
</dbReference>
<dbReference type="STRING" id="425265.A8PXE9"/>
<dbReference type="VEuPathDB" id="FungiDB:MGL_1425"/>
<comment type="caution">
    <text evidence="4">The sequence shown here is derived from an EMBL/GenBank/DDBJ whole genome shotgun (WGS) entry which is preliminary data.</text>
</comment>
<evidence type="ECO:0000256" key="1">
    <source>
        <dbReference type="ARBA" id="ARBA00022614"/>
    </source>
</evidence>
<evidence type="ECO:0000256" key="2">
    <source>
        <dbReference type="ARBA" id="ARBA00022737"/>
    </source>
</evidence>
<keyword evidence="2" id="KW-0677">Repeat</keyword>
<organism evidence="4 5">
    <name type="scientific">Malassezia globosa (strain ATCC MYA-4612 / CBS 7966)</name>
    <name type="common">Dandruff-associated fungus</name>
    <dbReference type="NCBI Taxonomy" id="425265"/>
    <lineage>
        <taxon>Eukaryota</taxon>
        <taxon>Fungi</taxon>
        <taxon>Dikarya</taxon>
        <taxon>Basidiomycota</taxon>
        <taxon>Ustilaginomycotina</taxon>
        <taxon>Malasseziomycetes</taxon>
        <taxon>Malasseziales</taxon>
        <taxon>Malasseziaceae</taxon>
        <taxon>Malassezia</taxon>
    </lineage>
</organism>
<dbReference type="Gene3D" id="3.80.10.10">
    <property type="entry name" value="Ribonuclease Inhibitor"/>
    <property type="match status" value="1"/>
</dbReference>
<evidence type="ECO:0000313" key="5">
    <source>
        <dbReference type="Proteomes" id="UP000008837"/>
    </source>
</evidence>
<feature type="compositionally biased region" description="Basic and acidic residues" evidence="3">
    <location>
        <begin position="18"/>
        <end position="31"/>
    </location>
</feature>
<accession>A8PXE9</accession>
<evidence type="ECO:0000256" key="3">
    <source>
        <dbReference type="SAM" id="MobiDB-lite"/>
    </source>
</evidence>